<protein>
    <recommendedName>
        <fullName evidence="4 10">Nicotinate-nucleotide--dimethylbenzimidazole phosphoribosyltransferase</fullName>
        <shortName evidence="10">NN:DBI PRT</shortName>
        <ecNumber evidence="3 10">2.4.2.21</ecNumber>
    </recommendedName>
    <alternativeName>
        <fullName evidence="8 10">N(1)-alpha-phosphoribosyltransferase</fullName>
    </alternativeName>
</protein>
<feature type="region of interest" description="Disordered" evidence="11">
    <location>
        <begin position="65"/>
        <end position="124"/>
    </location>
</feature>
<sequence length="498" mass="51728">MLTTAGAVAWTARTTGVMRGLESGTGAAAGAVAVQSRARQARVPAARRRPRNRENDGCMVNSVIVADGKRTGRPKRQGSGPPWTDSGDGVPLSGRATPDAVFPAGSAFSNTGRHAGKDGPRLRRAGQDVTQKNMKQVPVYREAVEVPALPGLFIRPLESSLLEKAQAHLDNLTKPRGSLGRLEELGRRLYAMAGGVTPLNVTPALMLTVAGDHGVTAQGVSPMPQAVTRQMTRNFLNGGAGVNVLCRSSGMDLRVVDAGCAGGPYEPHELLIDRRLGDGTADISKGPAMSRETCLQGLRHGVALVEEFADKGYRCFGTGEMGIGNSTPATAINCALFGFDPDEATGPGAGSDPERVRHKAAIVRRALEVNAAALKGDGVDILAALGGFELAIMAGIMLGAASRSLPILVDGFICSAAYAAAVRICPLVAQYAILSHASAEPGHVPALGALDGGRPLLHLDMRLGEGTGGAVAYHLLRCAVNIFNEMATFAEAQVDEGL</sequence>
<reference evidence="12 13" key="2">
    <citation type="submission" date="2008-10" db="EMBL/GenBank/DDBJ databases">
        <authorList>
            <person name="Fulton L."/>
            <person name="Clifton S."/>
            <person name="Fulton B."/>
            <person name="Xu J."/>
            <person name="Minx P."/>
            <person name="Pepin K.H."/>
            <person name="Johnson M."/>
            <person name="Bhonagiri V."/>
            <person name="Nash W.E."/>
            <person name="Mardis E.R."/>
            <person name="Wilson R.K."/>
        </authorList>
    </citation>
    <scope>NUCLEOTIDE SEQUENCE [LARGE SCALE GENOMIC DNA]</scope>
    <source>
        <strain evidence="12 13">ATCC 29098</strain>
    </source>
</reference>
<keyword evidence="5 10" id="KW-0169">Cobalamin biosynthesis</keyword>
<keyword evidence="6 10" id="KW-0328">Glycosyltransferase</keyword>
<dbReference type="Gene3D" id="1.10.1610.10">
    <property type="match status" value="1"/>
</dbReference>
<evidence type="ECO:0000256" key="8">
    <source>
        <dbReference type="ARBA" id="ARBA00030686"/>
    </source>
</evidence>
<evidence type="ECO:0000256" key="2">
    <source>
        <dbReference type="ARBA" id="ARBA00007110"/>
    </source>
</evidence>
<dbReference type="EC" id="2.4.2.21" evidence="3 10"/>
<name>B6WWN8_9BACT</name>
<evidence type="ECO:0000256" key="9">
    <source>
        <dbReference type="ARBA" id="ARBA00047340"/>
    </source>
</evidence>
<dbReference type="GO" id="GO:0008939">
    <property type="term" value="F:nicotinate-nucleotide-dimethylbenzimidazole phosphoribosyltransferase activity"/>
    <property type="evidence" value="ECO:0007669"/>
    <property type="project" value="UniProtKB-UniRule"/>
</dbReference>
<keyword evidence="7 10" id="KW-0808">Transferase</keyword>
<comment type="function">
    <text evidence="10">Catalyzes the synthesis of alpha-ribazole-5'-phosphate from nicotinate mononucleotide (NAMN) and 5,6-dimethylbenzimidazole (DMB).</text>
</comment>
<evidence type="ECO:0000256" key="7">
    <source>
        <dbReference type="ARBA" id="ARBA00022679"/>
    </source>
</evidence>
<evidence type="ECO:0000313" key="12">
    <source>
        <dbReference type="EMBL" id="EEB32654.1"/>
    </source>
</evidence>
<dbReference type="AlphaFoldDB" id="B6WWN8"/>
<proteinExistence type="inferred from homology"/>
<dbReference type="CDD" id="cd02439">
    <property type="entry name" value="DMB-PRT_CobT"/>
    <property type="match status" value="1"/>
</dbReference>
<evidence type="ECO:0000256" key="4">
    <source>
        <dbReference type="ARBA" id="ARBA00015486"/>
    </source>
</evidence>
<dbReference type="eggNOG" id="COG2038">
    <property type="taxonomic scope" value="Bacteria"/>
</dbReference>
<dbReference type="NCBIfam" id="NF000996">
    <property type="entry name" value="PRK00105.1"/>
    <property type="match status" value="1"/>
</dbReference>
<dbReference type="HAMAP" id="MF_00230">
    <property type="entry name" value="CobT"/>
    <property type="match status" value="1"/>
</dbReference>
<evidence type="ECO:0000256" key="5">
    <source>
        <dbReference type="ARBA" id="ARBA00022573"/>
    </source>
</evidence>
<evidence type="ECO:0000256" key="6">
    <source>
        <dbReference type="ARBA" id="ARBA00022676"/>
    </source>
</evidence>
<organism evidence="12 13">
    <name type="scientific">Desulfovibrio piger ATCC 29098</name>
    <dbReference type="NCBI Taxonomy" id="411464"/>
    <lineage>
        <taxon>Bacteria</taxon>
        <taxon>Pseudomonadati</taxon>
        <taxon>Thermodesulfobacteriota</taxon>
        <taxon>Desulfovibrionia</taxon>
        <taxon>Desulfovibrionales</taxon>
        <taxon>Desulfovibrionaceae</taxon>
        <taxon>Desulfovibrio</taxon>
    </lineage>
</organism>
<evidence type="ECO:0000313" key="13">
    <source>
        <dbReference type="Proteomes" id="UP000003676"/>
    </source>
</evidence>
<feature type="active site" description="Proton acceptor" evidence="10">
    <location>
        <position position="465"/>
    </location>
</feature>
<dbReference type="Pfam" id="PF02277">
    <property type="entry name" value="DBI_PRT"/>
    <property type="match status" value="1"/>
</dbReference>
<comment type="pathway">
    <text evidence="1 10">Nucleoside biosynthesis; alpha-ribazole biosynthesis; alpha-ribazole from 5,6-dimethylbenzimidazole: step 1/2.</text>
</comment>
<dbReference type="FunFam" id="3.40.50.10210:FF:000001">
    <property type="entry name" value="Nicotinate-nucleotide--dimethylbenzimidazole phosphoribosyltransferase"/>
    <property type="match status" value="1"/>
</dbReference>
<reference evidence="12 13" key="1">
    <citation type="submission" date="2008-10" db="EMBL/GenBank/DDBJ databases">
        <title>Draft genome sequence of Desulvovibrio piger (ATCC 29098).</title>
        <authorList>
            <person name="Sudarsanam P."/>
            <person name="Ley R."/>
            <person name="Guruge J."/>
            <person name="Turnbaugh P.J."/>
            <person name="Mahowald M."/>
            <person name="Liep D."/>
            <person name="Gordon J."/>
        </authorList>
    </citation>
    <scope>NUCLEOTIDE SEQUENCE [LARGE SCALE GENOMIC DNA]</scope>
    <source>
        <strain evidence="12 13">ATCC 29098</strain>
    </source>
</reference>
<gene>
    <name evidence="10 12" type="primary">cobT</name>
    <name evidence="12" type="ORF">DESPIG_02506</name>
</gene>
<dbReference type="EMBL" id="ABXU01000074">
    <property type="protein sequence ID" value="EEB32654.1"/>
    <property type="molecule type" value="Genomic_DNA"/>
</dbReference>
<dbReference type="PANTHER" id="PTHR43463">
    <property type="entry name" value="NICOTINATE-NUCLEOTIDE--DIMETHYLBENZIMIDAZOLE PHOSPHORIBOSYLTRANSFERASE"/>
    <property type="match status" value="1"/>
</dbReference>
<dbReference type="SUPFAM" id="SSF52733">
    <property type="entry name" value="Nicotinate mononucleotide:5,6-dimethylbenzimidazole phosphoribosyltransferase (CobT)"/>
    <property type="match status" value="1"/>
</dbReference>
<evidence type="ECO:0000256" key="10">
    <source>
        <dbReference type="HAMAP-Rule" id="MF_00230"/>
    </source>
</evidence>
<dbReference type="PANTHER" id="PTHR43463:SF1">
    <property type="entry name" value="NICOTINATE-NUCLEOTIDE--DIMETHYLBENZIMIDAZOLE PHOSPHORIBOSYLTRANSFERASE"/>
    <property type="match status" value="1"/>
</dbReference>
<evidence type="ECO:0000256" key="11">
    <source>
        <dbReference type="SAM" id="MobiDB-lite"/>
    </source>
</evidence>
<comment type="caution">
    <text evidence="12">The sequence shown here is derived from an EMBL/GenBank/DDBJ whole genome shotgun (WGS) entry which is preliminary data.</text>
</comment>
<evidence type="ECO:0000256" key="3">
    <source>
        <dbReference type="ARBA" id="ARBA00011991"/>
    </source>
</evidence>
<dbReference type="UniPathway" id="UPA00061">
    <property type="reaction ID" value="UER00516"/>
</dbReference>
<dbReference type="STRING" id="901.DESPIGER_2382"/>
<dbReference type="InterPro" id="IPR023195">
    <property type="entry name" value="Nict_dMeBzImd_PRibTrfase_N"/>
</dbReference>
<dbReference type="InterPro" id="IPR036087">
    <property type="entry name" value="Nict_dMeBzImd_PRibTrfase_sf"/>
</dbReference>
<dbReference type="GO" id="GO:0009236">
    <property type="term" value="P:cobalamin biosynthetic process"/>
    <property type="evidence" value="ECO:0007669"/>
    <property type="project" value="UniProtKB-UniRule"/>
</dbReference>
<accession>B6WWN8</accession>
<dbReference type="InterPro" id="IPR017846">
    <property type="entry name" value="Nict_dMeBzImd_PRibTrfase_bact"/>
</dbReference>
<dbReference type="Gene3D" id="3.40.50.10210">
    <property type="match status" value="1"/>
</dbReference>
<comment type="catalytic activity">
    <reaction evidence="9 10">
        <text>5,6-dimethylbenzimidazole + nicotinate beta-D-ribonucleotide = alpha-ribazole 5'-phosphate + nicotinate + H(+)</text>
        <dbReference type="Rhea" id="RHEA:11196"/>
        <dbReference type="ChEBI" id="CHEBI:15378"/>
        <dbReference type="ChEBI" id="CHEBI:15890"/>
        <dbReference type="ChEBI" id="CHEBI:32544"/>
        <dbReference type="ChEBI" id="CHEBI:57502"/>
        <dbReference type="ChEBI" id="CHEBI:57918"/>
        <dbReference type="EC" id="2.4.2.21"/>
    </reaction>
</comment>
<comment type="similarity">
    <text evidence="2 10">Belongs to the CobT family.</text>
</comment>
<dbReference type="HOGENOM" id="CLU_002982_0_0_7"/>
<dbReference type="InterPro" id="IPR003200">
    <property type="entry name" value="Nict_dMeBzImd_PRibTrfase"/>
</dbReference>
<evidence type="ECO:0000256" key="1">
    <source>
        <dbReference type="ARBA" id="ARBA00005049"/>
    </source>
</evidence>
<dbReference type="Proteomes" id="UP000003676">
    <property type="component" value="Unassembled WGS sequence"/>
</dbReference>
<dbReference type="NCBIfam" id="TIGR03160">
    <property type="entry name" value="cobT_DBIPRT"/>
    <property type="match status" value="1"/>
</dbReference>